<reference evidence="1" key="1">
    <citation type="journal article" date="2014" name="PLoS Genet.">
        <title>The Genome of Spironucleus salmonicida Highlights a Fish Pathogen Adapted to Fluctuating Environments.</title>
        <authorList>
            <person name="Xu F."/>
            <person name="Jerlstrom-Hultqvist J."/>
            <person name="Einarsson E."/>
            <person name="Astvaldsson A."/>
            <person name="Svard S.G."/>
            <person name="Andersson J.O."/>
        </authorList>
    </citation>
    <scope>NUCLEOTIDE SEQUENCE</scope>
</reference>
<proteinExistence type="predicted"/>
<dbReference type="EMBL" id="KI546151">
    <property type="protein sequence ID" value="EST42933.1"/>
    <property type="molecule type" value="Genomic_DNA"/>
</dbReference>
<gene>
    <name evidence="1" type="ORF">SS50377_17465</name>
</gene>
<sequence>MVRQLHFSGNRRIAPFRQVPECITARRIPNSELTATGGLQSAGTLELQLAICLNCAWPVPLNAEPVEGYESLGMAGQLNGMRESVLKFGRQKCERSKENYGRACLAKDQS</sequence>
<organism evidence="1">
    <name type="scientific">Spironucleus salmonicida</name>
    <dbReference type="NCBI Taxonomy" id="348837"/>
    <lineage>
        <taxon>Eukaryota</taxon>
        <taxon>Metamonada</taxon>
        <taxon>Diplomonadida</taxon>
        <taxon>Hexamitidae</taxon>
        <taxon>Hexamitinae</taxon>
        <taxon>Spironucleus</taxon>
    </lineage>
</organism>
<accession>V6LF73</accession>
<name>V6LF73_9EUKA</name>
<dbReference type="AlphaFoldDB" id="V6LF73"/>
<protein>
    <submittedName>
        <fullName evidence="1">Uncharacterized protein</fullName>
    </submittedName>
</protein>
<evidence type="ECO:0000313" key="1">
    <source>
        <dbReference type="EMBL" id="EST42933.1"/>
    </source>
</evidence>